<dbReference type="EMBL" id="MSCK01000001">
    <property type="protein sequence ID" value="PQJ72628.1"/>
    <property type="molecule type" value="Genomic_DNA"/>
</dbReference>
<sequence length="488" mass="54697">MLLCVISFSCTSEVDDDVTGANSATGDGWFTGLDLPFADKTGYPYKSDKMTTATLSINTSSKFTANNLLLGANFGGFSSNEEKEIIRFLKPVTVHFPNGVWANWYNWEKDISEYDATDSYDIGDFHRGVMDDWAANNTTTGFPGMKTLHDELAFNTLFTYNVNYDSPAKSLERLKDREAKGFDVQYVELGNEQYFEDQRAGRTSSTIFFGRFASQIATALKNEKPNLKIAVPYGWRDNEDAAYNLQVGFFGKSFYDAISLHRNIEVENTTEDVVKSPDAYKTILNSRLTLKESSDFALSFLGEDQKPIWLSEWGVSCGLNAASFLGQADVYMYLFENQDLYERAEWNGLLDENPMYTFEGDKSLANMKKTGYGAVYEITRDVFENSEVYESTISTRILDTDVNAVEAKAVTKNGETIVYAVNKTVRSVPFRVKVDGVVSDASKKHEALSFDSLQDNKLLNMDESPLTLINEGTEIIVLPPLSVNKISF</sequence>
<proteinExistence type="predicted"/>
<dbReference type="SUPFAM" id="SSF51445">
    <property type="entry name" value="(Trans)glycosidases"/>
    <property type="match status" value="1"/>
</dbReference>
<evidence type="ECO:0000313" key="1">
    <source>
        <dbReference type="EMBL" id="PQJ72628.1"/>
    </source>
</evidence>
<dbReference type="InterPro" id="IPR017853">
    <property type="entry name" value="GH"/>
</dbReference>
<evidence type="ECO:0008006" key="3">
    <source>
        <dbReference type="Google" id="ProtNLM"/>
    </source>
</evidence>
<dbReference type="AlphaFoldDB" id="A0A2P6CCN1"/>
<organism evidence="1 2">
    <name type="scientific">Polaribacter butkevichii</name>
    <dbReference type="NCBI Taxonomy" id="218490"/>
    <lineage>
        <taxon>Bacteria</taxon>
        <taxon>Pseudomonadati</taxon>
        <taxon>Bacteroidota</taxon>
        <taxon>Flavobacteriia</taxon>
        <taxon>Flavobacteriales</taxon>
        <taxon>Flavobacteriaceae</taxon>
    </lineage>
</organism>
<comment type="caution">
    <text evidence="1">The sequence shown here is derived from an EMBL/GenBank/DDBJ whole genome shotgun (WGS) entry which is preliminary data.</text>
</comment>
<protein>
    <recommendedName>
        <fullName evidence="3">Alpha-L-arabinofuranosidase</fullName>
    </recommendedName>
</protein>
<keyword evidence="2" id="KW-1185">Reference proteome</keyword>
<evidence type="ECO:0000313" key="2">
    <source>
        <dbReference type="Proteomes" id="UP000247345"/>
    </source>
</evidence>
<gene>
    <name evidence="1" type="ORF">BTO14_04880</name>
</gene>
<name>A0A2P6CCN1_9FLAO</name>
<dbReference type="Proteomes" id="UP000247345">
    <property type="component" value="Unassembled WGS sequence"/>
</dbReference>
<dbReference type="Gene3D" id="3.20.20.80">
    <property type="entry name" value="Glycosidases"/>
    <property type="match status" value="1"/>
</dbReference>
<accession>A0A2P6CCN1</accession>
<reference evidence="1 2" key="1">
    <citation type="submission" date="2016-12" db="EMBL/GenBank/DDBJ databases">
        <title>Trade-off between light-utilization and light-protection in marine flavobacteria.</title>
        <authorList>
            <person name="Kumagai Y."/>
            <person name="Yoshizawa S."/>
            <person name="Kogure K."/>
            <person name="Iwasaki W."/>
        </authorList>
    </citation>
    <scope>NUCLEOTIDE SEQUENCE [LARGE SCALE GENOMIC DNA]</scope>
    <source>
        <strain evidence="1 2">KCTC 12100</strain>
    </source>
</reference>